<dbReference type="EMBL" id="JBFXLS010000003">
    <property type="protein sequence ID" value="KAL2833748.1"/>
    <property type="molecule type" value="Genomic_DNA"/>
</dbReference>
<dbReference type="SUPFAM" id="SSF52799">
    <property type="entry name" value="(Phosphotyrosine protein) phosphatases II"/>
    <property type="match status" value="1"/>
</dbReference>
<dbReference type="PANTHER" id="PTHR31126:SF1">
    <property type="entry name" value="TYROSINE SPECIFIC PROTEIN PHOSPHATASES DOMAIN-CONTAINING PROTEIN"/>
    <property type="match status" value="1"/>
</dbReference>
<evidence type="ECO:0000259" key="1">
    <source>
        <dbReference type="PROSITE" id="PS50056"/>
    </source>
</evidence>
<comment type="caution">
    <text evidence="2">The sequence shown here is derived from an EMBL/GenBank/DDBJ whole genome shotgun (WGS) entry which is preliminary data.</text>
</comment>
<evidence type="ECO:0000313" key="3">
    <source>
        <dbReference type="Proteomes" id="UP001610335"/>
    </source>
</evidence>
<accession>A0ABR4J131</accession>
<dbReference type="PROSITE" id="PS50056">
    <property type="entry name" value="TYR_PHOSPHATASE_2"/>
    <property type="match status" value="1"/>
</dbReference>
<keyword evidence="3" id="KW-1185">Reference proteome</keyword>
<dbReference type="Proteomes" id="UP001610335">
    <property type="component" value="Unassembled WGS sequence"/>
</dbReference>
<name>A0ABR4J131_9EURO</name>
<gene>
    <name evidence="2" type="ORF">BDW59DRAFT_138133</name>
</gene>
<dbReference type="InterPro" id="IPR026893">
    <property type="entry name" value="Tyr/Ser_Pase_IphP-type"/>
</dbReference>
<evidence type="ECO:0000313" key="2">
    <source>
        <dbReference type="EMBL" id="KAL2833748.1"/>
    </source>
</evidence>
<organism evidence="2 3">
    <name type="scientific">Aspergillus cavernicola</name>
    <dbReference type="NCBI Taxonomy" id="176166"/>
    <lineage>
        <taxon>Eukaryota</taxon>
        <taxon>Fungi</taxon>
        <taxon>Dikarya</taxon>
        <taxon>Ascomycota</taxon>
        <taxon>Pezizomycotina</taxon>
        <taxon>Eurotiomycetes</taxon>
        <taxon>Eurotiomycetidae</taxon>
        <taxon>Eurotiales</taxon>
        <taxon>Aspergillaceae</taxon>
        <taxon>Aspergillus</taxon>
        <taxon>Aspergillus subgen. Nidulantes</taxon>
    </lineage>
</organism>
<feature type="domain" description="Tyrosine specific protein phosphatases" evidence="1">
    <location>
        <begin position="145"/>
        <end position="178"/>
    </location>
</feature>
<dbReference type="PROSITE" id="PS00383">
    <property type="entry name" value="TYR_PHOSPHATASE_1"/>
    <property type="match status" value="1"/>
</dbReference>
<dbReference type="InterPro" id="IPR029021">
    <property type="entry name" value="Prot-tyrosine_phosphatase-like"/>
</dbReference>
<dbReference type="InterPro" id="IPR016130">
    <property type="entry name" value="Tyr_Pase_AS"/>
</dbReference>
<dbReference type="PANTHER" id="PTHR31126">
    <property type="entry name" value="TYROSINE-PROTEIN PHOSPHATASE"/>
    <property type="match status" value="1"/>
</dbReference>
<dbReference type="Pfam" id="PF13350">
    <property type="entry name" value="Y_phosphatase3"/>
    <property type="match status" value="1"/>
</dbReference>
<dbReference type="InterPro" id="IPR000387">
    <property type="entry name" value="Tyr_Pase_dom"/>
</dbReference>
<proteinExistence type="predicted"/>
<protein>
    <submittedName>
        <fullName evidence="2">Protein-tyrosine phosphatase-like protein</fullName>
    </submittedName>
</protein>
<dbReference type="Gene3D" id="3.90.190.10">
    <property type="entry name" value="Protein tyrosine phosphatase superfamily"/>
    <property type="match status" value="1"/>
</dbReference>
<sequence>MEEISSPRKSIYQTGTPINIEGTYNFRSFGGYPSTIHPNRITRHGLFYRSGHLEDITVRGLDQLHDLSITKIINLATADEAKALFSESPTSPNSGQCTVHNLPLAKRGFSVQQLSEKYKRYLEEGETAIAQGYFKLLVEGHDVIRDILVLIRDNPNNVFLIHCSMGKDRTGIIFAVLLSLAGVPNDTIATEYSLSESSLEIVLPEIAKAIRKAISPLLTEEEAMGRAKIVIKTSKEAMLLTLQMIEENFGSTIEFLDRCCGIGSEDAKRIQDILTSTETRTSTGDLQEGR</sequence>
<reference evidence="2 3" key="1">
    <citation type="submission" date="2024-07" db="EMBL/GenBank/DDBJ databases">
        <title>Section-level genome sequencing and comparative genomics of Aspergillus sections Usti and Cavernicolus.</title>
        <authorList>
            <consortium name="Lawrence Berkeley National Laboratory"/>
            <person name="Nybo J.L."/>
            <person name="Vesth T.C."/>
            <person name="Theobald S."/>
            <person name="Frisvad J.C."/>
            <person name="Larsen T.O."/>
            <person name="Kjaerboelling I."/>
            <person name="Rothschild-Mancinelli K."/>
            <person name="Lyhne E.K."/>
            <person name="Kogle M.E."/>
            <person name="Barry K."/>
            <person name="Clum A."/>
            <person name="Na H."/>
            <person name="Ledsgaard L."/>
            <person name="Lin J."/>
            <person name="Lipzen A."/>
            <person name="Kuo A."/>
            <person name="Riley R."/>
            <person name="Mondo S."/>
            <person name="LaButti K."/>
            <person name="Haridas S."/>
            <person name="Pangalinan J."/>
            <person name="Salamov A.A."/>
            <person name="Simmons B.A."/>
            <person name="Magnuson J.K."/>
            <person name="Chen J."/>
            <person name="Drula E."/>
            <person name="Henrissat B."/>
            <person name="Wiebenga A."/>
            <person name="Lubbers R.J."/>
            <person name="Gomes A.C."/>
            <person name="Makela M.R."/>
            <person name="Stajich J."/>
            <person name="Grigoriev I.V."/>
            <person name="Mortensen U.H."/>
            <person name="De vries R.P."/>
            <person name="Baker S.E."/>
            <person name="Andersen M.R."/>
        </authorList>
    </citation>
    <scope>NUCLEOTIDE SEQUENCE [LARGE SCALE GENOMIC DNA]</scope>
    <source>
        <strain evidence="2 3">CBS 600.67</strain>
    </source>
</reference>